<dbReference type="EMBL" id="CP104694">
    <property type="protein sequence ID" value="UXI66949.1"/>
    <property type="molecule type" value="Genomic_DNA"/>
</dbReference>
<evidence type="ECO:0008006" key="4">
    <source>
        <dbReference type="Google" id="ProtNLM"/>
    </source>
</evidence>
<organism evidence="2 3">
    <name type="scientific">Tahibacter amnicola</name>
    <dbReference type="NCBI Taxonomy" id="2976241"/>
    <lineage>
        <taxon>Bacteria</taxon>
        <taxon>Pseudomonadati</taxon>
        <taxon>Pseudomonadota</taxon>
        <taxon>Gammaproteobacteria</taxon>
        <taxon>Lysobacterales</taxon>
        <taxon>Rhodanobacteraceae</taxon>
        <taxon>Tahibacter</taxon>
    </lineage>
</organism>
<keyword evidence="3" id="KW-1185">Reference proteome</keyword>
<dbReference type="RefSeq" id="WP_261693925.1">
    <property type="nucleotide sequence ID" value="NZ_CP104694.1"/>
</dbReference>
<accession>A0ABY6BA66</accession>
<evidence type="ECO:0000256" key="1">
    <source>
        <dbReference type="SAM" id="SignalP"/>
    </source>
</evidence>
<gene>
    <name evidence="2" type="ORF">N4264_19655</name>
</gene>
<proteinExistence type="predicted"/>
<dbReference type="Proteomes" id="UP001064632">
    <property type="component" value="Chromosome"/>
</dbReference>
<feature type="chain" id="PRO_5047115645" description="Calx-beta domain-containing protein" evidence="1">
    <location>
        <begin position="28"/>
        <end position="253"/>
    </location>
</feature>
<evidence type="ECO:0000313" key="3">
    <source>
        <dbReference type="Proteomes" id="UP001064632"/>
    </source>
</evidence>
<evidence type="ECO:0000313" key="2">
    <source>
        <dbReference type="EMBL" id="UXI66949.1"/>
    </source>
</evidence>
<protein>
    <recommendedName>
        <fullName evidence="4">Calx-beta domain-containing protein</fullName>
    </recommendedName>
</protein>
<name>A0ABY6BA66_9GAMM</name>
<reference evidence="2" key="1">
    <citation type="submission" date="2022-09" db="EMBL/GenBank/DDBJ databases">
        <title>Tahibacter sp. nov., isolated from a fresh water.</title>
        <authorList>
            <person name="Baek J.H."/>
            <person name="Lee J.K."/>
            <person name="Kim J.M."/>
            <person name="Jeon C.O."/>
        </authorList>
    </citation>
    <scope>NUCLEOTIDE SEQUENCE</scope>
    <source>
        <strain evidence="2">W38</strain>
    </source>
</reference>
<keyword evidence="1" id="KW-0732">Signal</keyword>
<feature type="signal peptide" evidence="1">
    <location>
        <begin position="1"/>
        <end position="27"/>
    </location>
</feature>
<sequence>MIANVKIKALSAAVLGLASMYAGSAFAQCAASFVQPTGAWSGSQVIGGGAFSINAPGLGGTGCKVNFRYNAGAGALASAIARDDSPTAEGRYRSRFKINASAITGLSGLQKTQLFTANSNTAFPAAGGSLQVLRISLIPGGANGTVSVVAATNDPANGYVSLPFTAPLAAGENTIETEVVIGGAGTGKVNVWVNNATAGTPTGTINVNNSGWVGIDTALLGLADSTPPFRTTQAGRDIAFDEFDSRRSTFIGP</sequence>